<feature type="region of interest" description="Disordered" evidence="7">
    <location>
        <begin position="223"/>
        <end position="248"/>
    </location>
</feature>
<feature type="transmembrane region" description="Helical" evidence="8">
    <location>
        <begin position="140"/>
        <end position="160"/>
    </location>
</feature>
<dbReference type="Pfam" id="PF01699">
    <property type="entry name" value="Na_Ca_ex"/>
    <property type="match status" value="2"/>
</dbReference>
<evidence type="ECO:0000259" key="9">
    <source>
        <dbReference type="Pfam" id="PF01699"/>
    </source>
</evidence>
<dbReference type="Gene3D" id="1.20.1420.30">
    <property type="entry name" value="NCX, central ion-binding region"/>
    <property type="match status" value="2"/>
</dbReference>
<keyword evidence="2" id="KW-0813">Transport</keyword>
<feature type="transmembrane region" description="Helical" evidence="8">
    <location>
        <begin position="382"/>
        <end position="401"/>
    </location>
</feature>
<dbReference type="InterPro" id="IPR044880">
    <property type="entry name" value="NCX_ion-bd_dom_sf"/>
</dbReference>
<evidence type="ECO:0000256" key="3">
    <source>
        <dbReference type="ARBA" id="ARBA00022692"/>
    </source>
</evidence>
<evidence type="ECO:0000313" key="10">
    <source>
        <dbReference type="EMBL" id="GAA4634278.1"/>
    </source>
</evidence>
<keyword evidence="6 8" id="KW-0472">Membrane</keyword>
<name>A0ABP8UL12_9ACTN</name>
<evidence type="ECO:0000256" key="7">
    <source>
        <dbReference type="SAM" id="MobiDB-lite"/>
    </source>
</evidence>
<organism evidence="10 11">
    <name type="scientific">Actinoallomurus vinaceus</name>
    <dbReference type="NCBI Taxonomy" id="1080074"/>
    <lineage>
        <taxon>Bacteria</taxon>
        <taxon>Bacillati</taxon>
        <taxon>Actinomycetota</taxon>
        <taxon>Actinomycetes</taxon>
        <taxon>Streptosporangiales</taxon>
        <taxon>Thermomonosporaceae</taxon>
        <taxon>Actinoallomurus</taxon>
    </lineage>
</organism>
<evidence type="ECO:0000256" key="5">
    <source>
        <dbReference type="ARBA" id="ARBA00023065"/>
    </source>
</evidence>
<feature type="transmembrane region" description="Helical" evidence="8">
    <location>
        <begin position="351"/>
        <end position="376"/>
    </location>
</feature>
<feature type="transmembrane region" description="Helical" evidence="8">
    <location>
        <begin position="172"/>
        <end position="192"/>
    </location>
</feature>
<gene>
    <name evidence="10" type="primary">cax</name>
    <name evidence="10" type="ORF">GCM10023196_075160</name>
</gene>
<dbReference type="PANTHER" id="PTHR31503">
    <property type="entry name" value="VACUOLAR CALCIUM ION TRANSPORTER"/>
    <property type="match status" value="1"/>
</dbReference>
<evidence type="ECO:0000256" key="2">
    <source>
        <dbReference type="ARBA" id="ARBA00022448"/>
    </source>
</evidence>
<dbReference type="EMBL" id="BAABHK010000013">
    <property type="protein sequence ID" value="GAA4634278.1"/>
    <property type="molecule type" value="Genomic_DNA"/>
</dbReference>
<dbReference type="InterPro" id="IPR004713">
    <property type="entry name" value="CaH_exchang"/>
</dbReference>
<feature type="transmembrane region" description="Helical" evidence="8">
    <location>
        <begin position="12"/>
        <end position="31"/>
    </location>
</feature>
<feature type="compositionally biased region" description="Low complexity" evidence="7">
    <location>
        <begin position="224"/>
        <end position="238"/>
    </location>
</feature>
<comment type="subcellular location">
    <subcellularLocation>
        <location evidence="1">Endomembrane system</location>
        <topology evidence="1">Multi-pass membrane protein</topology>
    </subcellularLocation>
</comment>
<evidence type="ECO:0000256" key="8">
    <source>
        <dbReference type="SAM" id="Phobius"/>
    </source>
</evidence>
<proteinExistence type="predicted"/>
<feature type="domain" description="Sodium/calcium exchanger membrane region" evidence="9">
    <location>
        <begin position="258"/>
        <end position="401"/>
    </location>
</feature>
<feature type="transmembrane region" description="Helical" evidence="8">
    <location>
        <begin position="291"/>
        <end position="315"/>
    </location>
</feature>
<keyword evidence="11" id="KW-1185">Reference proteome</keyword>
<dbReference type="InterPro" id="IPR004837">
    <property type="entry name" value="NaCa_Exmemb"/>
</dbReference>
<keyword evidence="3 8" id="KW-0812">Transmembrane</keyword>
<feature type="domain" description="Sodium/calcium exchanger membrane region" evidence="9">
    <location>
        <begin position="39"/>
        <end position="188"/>
    </location>
</feature>
<evidence type="ECO:0000256" key="4">
    <source>
        <dbReference type="ARBA" id="ARBA00022989"/>
    </source>
</evidence>
<dbReference type="Proteomes" id="UP001501442">
    <property type="component" value="Unassembled WGS sequence"/>
</dbReference>
<feature type="transmembrane region" description="Helical" evidence="8">
    <location>
        <begin position="37"/>
        <end position="55"/>
    </location>
</feature>
<evidence type="ECO:0000313" key="11">
    <source>
        <dbReference type="Proteomes" id="UP001501442"/>
    </source>
</evidence>
<evidence type="ECO:0000256" key="6">
    <source>
        <dbReference type="ARBA" id="ARBA00023136"/>
    </source>
</evidence>
<sequence length="402" mass="40677">MISRMGFSRSDWRLMIATVVAAVAAGVTHFGKIGGTVIPFVVAALALALLASLVGRSVEALGDRLGAGATGVVQSALGNLPELFVVLFALQKKLYDVATATIVGSILANVLLVLGLAFLLGGIKHGPQKFGSDAARTLSMLLTLSVAALLVPSLTAALGSHATKAALHERNLSVVVSILLLGLFVASLPSAIKRQKAGEAPAAAGETALVTVGAGESTAKKTDAAATASAAEKTGTAERTGGAEDGPHGPSWPLAVALTMLAVTGVGAAFVSDWFVAALEPAMDSLGISQAFAGLVIVAIAGNAVENVVGIQLALKNQSDYALSVILQSPLQIALVVAPALVLLSPLVGASFTLVLSPLLIAVLIMSVVITVLVVLDGESNWLEGATLMVLYGIIATAFWWG</sequence>
<accession>A0ABP8UL12</accession>
<keyword evidence="4 8" id="KW-1133">Transmembrane helix</keyword>
<feature type="transmembrane region" description="Helical" evidence="8">
    <location>
        <begin position="254"/>
        <end position="279"/>
    </location>
</feature>
<reference evidence="11" key="1">
    <citation type="journal article" date="2019" name="Int. J. Syst. Evol. Microbiol.">
        <title>The Global Catalogue of Microorganisms (GCM) 10K type strain sequencing project: providing services to taxonomists for standard genome sequencing and annotation.</title>
        <authorList>
            <consortium name="The Broad Institute Genomics Platform"/>
            <consortium name="The Broad Institute Genome Sequencing Center for Infectious Disease"/>
            <person name="Wu L."/>
            <person name="Ma J."/>
        </authorList>
    </citation>
    <scope>NUCLEOTIDE SEQUENCE [LARGE SCALE GENOMIC DNA]</scope>
    <source>
        <strain evidence="11">JCM 17939</strain>
    </source>
</reference>
<feature type="transmembrane region" description="Helical" evidence="8">
    <location>
        <begin position="321"/>
        <end position="344"/>
    </location>
</feature>
<keyword evidence="5" id="KW-0406">Ion transport</keyword>
<dbReference type="PANTHER" id="PTHR31503:SF22">
    <property type="entry name" value="VACUOLAR CALCIUM ION TRANSPORTER"/>
    <property type="match status" value="1"/>
</dbReference>
<protein>
    <submittedName>
        <fullName evidence="10">Calcium/proton exchanger</fullName>
    </submittedName>
</protein>
<comment type="caution">
    <text evidence="10">The sequence shown here is derived from an EMBL/GenBank/DDBJ whole genome shotgun (WGS) entry which is preliminary data.</text>
</comment>
<feature type="transmembrane region" description="Helical" evidence="8">
    <location>
        <begin position="97"/>
        <end position="120"/>
    </location>
</feature>
<evidence type="ECO:0000256" key="1">
    <source>
        <dbReference type="ARBA" id="ARBA00004127"/>
    </source>
</evidence>